<dbReference type="EMBL" id="SOAG01000002">
    <property type="protein sequence ID" value="TDS65297.1"/>
    <property type="molecule type" value="Genomic_DNA"/>
</dbReference>
<gene>
    <name evidence="2" type="ORF">C8P70_10281</name>
</gene>
<feature type="chain" id="PRO_5020493118" description="SdrD B-like protein" evidence="1">
    <location>
        <begin position="25"/>
        <end position="937"/>
    </location>
</feature>
<reference evidence="2 3" key="1">
    <citation type="submission" date="2019-03" db="EMBL/GenBank/DDBJ databases">
        <title>Genomic Encyclopedia of Archaeal and Bacterial Type Strains, Phase II (KMG-II): from individual species to whole genera.</title>
        <authorList>
            <person name="Goeker M."/>
        </authorList>
    </citation>
    <scope>NUCLEOTIDE SEQUENCE [LARGE SCALE GENOMIC DNA]</scope>
    <source>
        <strain evidence="2 3">DSM 28213</strain>
    </source>
</reference>
<proteinExistence type="predicted"/>
<feature type="signal peptide" evidence="1">
    <location>
        <begin position="1"/>
        <end position="24"/>
    </location>
</feature>
<dbReference type="AlphaFoldDB" id="A0A4R7F8G2"/>
<organism evidence="2 3">
    <name type="scientific">Myroides indicus</name>
    <dbReference type="NCBI Taxonomy" id="1323422"/>
    <lineage>
        <taxon>Bacteria</taxon>
        <taxon>Pseudomonadati</taxon>
        <taxon>Bacteroidota</taxon>
        <taxon>Flavobacteriia</taxon>
        <taxon>Flavobacteriales</taxon>
        <taxon>Flavobacteriaceae</taxon>
        <taxon>Myroides</taxon>
    </lineage>
</organism>
<sequence length="937" mass="105872">MPNLIARKIFFIFLTIGTCFSSYAQQIAMEIKKDTITSKQNLMDLVATLVNTSDHPFNGFLNIKTPEGFQSISGEQIDIHLDSKEKKFIPVKILFRQIAQAGTSQIQIDLLNDKLKIIQTESIGQTIEENNNLRLSTSNPMLFISNSNDSLSVQVTVSNLGNRRQHTSIIFSIPELTGEKNFFEKKGTVAIQQDTVFNFKFLPPQSLLHQPQFTINIAGMRGTEKELFGNLAITVQNISSNKRFQDMEAARQSQYYQRNSLTGSYRKIGANNTVYQLIGSGDINLPAGYLSVSGNIYQSDNANEPIISNTYLDYHFENHQLKIGNINQPLEMALFGRGIEIGTADKSKSKKIQIGFIDQNFNLIEKNSFLKYGYGVYATGIIGATNPSGYTSASYIFKEDAMEQTLHHLIGIDKAYSLNNEWRGNLKIYGGMSHYKTVNKNEASFALETQYNGEISGVKLSGNYFLSTAYFPGSRRGMIQIQQNFVKNISKKHTVYSSIFMSDFSPESHTYTTNMESTNFRFDSGINFARLNSTAIKLGYQYQTESSNSFGWNTTKSSENLAMRAHRLVENFNWFSKNSKHSLNLALEEGFAKLPNTDGLKPQFKFSTAYSFKWMTANVSYQYGSFFLSEYISTSRNTEDSRTFQRLISSVSIDKRLMNNKIFISSGAGYINDFTTGQTPSGFINLRYLPTDKYQIYLNSSWYRYNMRNNNFSSFSSSNNMFIIEAGLTIKFKGQAPSSGKKGTLTAQVYYDKNANNIFDEYDEIAADYLITINNATFKTDSEGKLLYRSIPFGSYKLKPTVQKGWFTTGMEYTVDSYKSFVEIPLHQSGTASGKIQYEFDSKTVLDFESKTGGIVFNISQNGKFIQRISTNDEGKLIVFLPTGAYQISLVKSSLPPNTFCEETSRDFTIEPGKITPIQKFTIKVKEKTINIKRFGE</sequence>
<evidence type="ECO:0008006" key="4">
    <source>
        <dbReference type="Google" id="ProtNLM"/>
    </source>
</evidence>
<evidence type="ECO:0000313" key="3">
    <source>
        <dbReference type="Proteomes" id="UP000295215"/>
    </source>
</evidence>
<comment type="caution">
    <text evidence="2">The sequence shown here is derived from an EMBL/GenBank/DDBJ whole genome shotgun (WGS) entry which is preliminary data.</text>
</comment>
<protein>
    <recommendedName>
        <fullName evidence="4">SdrD B-like protein</fullName>
    </recommendedName>
</protein>
<evidence type="ECO:0000256" key="1">
    <source>
        <dbReference type="SAM" id="SignalP"/>
    </source>
</evidence>
<name>A0A4R7F8G2_9FLAO</name>
<evidence type="ECO:0000313" key="2">
    <source>
        <dbReference type="EMBL" id="TDS65297.1"/>
    </source>
</evidence>
<keyword evidence="3" id="KW-1185">Reference proteome</keyword>
<accession>A0A4R7F8G2</accession>
<keyword evidence="1" id="KW-0732">Signal</keyword>
<dbReference type="Proteomes" id="UP000295215">
    <property type="component" value="Unassembled WGS sequence"/>
</dbReference>